<feature type="region of interest" description="Disordered" evidence="1">
    <location>
        <begin position="94"/>
        <end position="122"/>
    </location>
</feature>
<feature type="region of interest" description="Disordered" evidence="1">
    <location>
        <begin position="698"/>
        <end position="724"/>
    </location>
</feature>
<dbReference type="Pfam" id="PF07727">
    <property type="entry name" value="RVT_2"/>
    <property type="match status" value="1"/>
</dbReference>
<evidence type="ECO:0000313" key="3">
    <source>
        <dbReference type="EMBL" id="KAL3757448.1"/>
    </source>
</evidence>
<gene>
    <name evidence="3" type="ORF">ACHAWU_006655</name>
</gene>
<name>A0ABD3M3M9_9STRA</name>
<keyword evidence="4" id="KW-1185">Reference proteome</keyword>
<feature type="domain" description="Reverse transcriptase Ty1/copia-type" evidence="2">
    <location>
        <begin position="375"/>
        <end position="508"/>
    </location>
</feature>
<dbReference type="InterPro" id="IPR013103">
    <property type="entry name" value="RVT_2"/>
</dbReference>
<protein>
    <recommendedName>
        <fullName evidence="2">Reverse transcriptase Ty1/copia-type domain-containing protein</fullName>
    </recommendedName>
</protein>
<sequence length="759" mass="84395">MLWDHCLELSALIKSHTASDEVFMADGEVPETLMTGDTANISQICQFAKILKANGQVLYRSTFRHLTPEELERPEHAQLHADFDSAISAKLGPAAARDDFPPEDLTPDPSDTDHDDSLLGDDIQPVDETPTPEIGDNYLQAELLFPRGNDMVRGKVVSRKCNASGEVVGRAHSNPMLDTRTYNVEFEDSDIAALAANAIAVSMYTQCDPDGNQYMIFDSFVGHRKSDKALTLEEQSKIEPSGRVRRRNTTAGWQLCCQWKDGSTTWEDLSSLRNSYPVLLAEYAVAHGIDKEPGFNWWVPHTLKKREAIIKMTRSRTARYLKKTHKFGIEIPKSVEDALRINKENGNTFWADAIAKEMKEVRTAFKILGDHESDPVGYQKIRCHMIFDVKMEDFRRKARLVAGGHVTKAPATITYASVVSRETVRLALMLAALNGLEVKAGDVLNAYITAPITEKVWTVLVGPEFGADAGKRAIIVHALYGLKSAGAAFRAHLAQCMRDMGYTSCPIVIYLGTKLKQTKLKNGLWAWGMSPSKYVQQAVANCEQHLHTHFDGNYSLAKKAGNPFRASDNYEPELDVSEPLTPELASYFQSIIGVMRWMIEIGRVDIATEVSLLSSHLAMPREGHFEAALHVMSYLKCHHNTRLVFNPSYPNINHESFPENDWKEFYGSDIGQWFTPGSRCNFSSRWNLAHTQVVSNLGTRGSTNQMPVESPSSPNQGLTGIKGNQRHSSKMIKTFPFAVISHSFSGSAQSAPIPDGIGC</sequence>
<evidence type="ECO:0000256" key="1">
    <source>
        <dbReference type="SAM" id="MobiDB-lite"/>
    </source>
</evidence>
<evidence type="ECO:0000313" key="4">
    <source>
        <dbReference type="Proteomes" id="UP001530293"/>
    </source>
</evidence>
<organism evidence="3 4">
    <name type="scientific">Discostella pseudostelligera</name>
    <dbReference type="NCBI Taxonomy" id="259834"/>
    <lineage>
        <taxon>Eukaryota</taxon>
        <taxon>Sar</taxon>
        <taxon>Stramenopiles</taxon>
        <taxon>Ochrophyta</taxon>
        <taxon>Bacillariophyta</taxon>
        <taxon>Coscinodiscophyceae</taxon>
        <taxon>Thalassiosirophycidae</taxon>
        <taxon>Stephanodiscales</taxon>
        <taxon>Stephanodiscaceae</taxon>
        <taxon>Discostella</taxon>
    </lineage>
</organism>
<reference evidence="3 4" key="1">
    <citation type="submission" date="2024-10" db="EMBL/GenBank/DDBJ databases">
        <title>Updated reference genomes for cyclostephanoid diatoms.</title>
        <authorList>
            <person name="Roberts W.R."/>
            <person name="Alverson A.J."/>
        </authorList>
    </citation>
    <scope>NUCLEOTIDE SEQUENCE [LARGE SCALE GENOMIC DNA]</scope>
    <source>
        <strain evidence="3 4">AJA232-27</strain>
    </source>
</reference>
<proteinExistence type="predicted"/>
<accession>A0ABD3M3M9</accession>
<feature type="compositionally biased region" description="Polar residues" evidence="1">
    <location>
        <begin position="698"/>
        <end position="718"/>
    </location>
</feature>
<dbReference type="EMBL" id="JALLBG020000265">
    <property type="protein sequence ID" value="KAL3757448.1"/>
    <property type="molecule type" value="Genomic_DNA"/>
</dbReference>
<evidence type="ECO:0000259" key="2">
    <source>
        <dbReference type="Pfam" id="PF07727"/>
    </source>
</evidence>
<dbReference type="Proteomes" id="UP001530293">
    <property type="component" value="Unassembled WGS sequence"/>
</dbReference>
<comment type="caution">
    <text evidence="3">The sequence shown here is derived from an EMBL/GenBank/DDBJ whole genome shotgun (WGS) entry which is preliminary data.</text>
</comment>
<dbReference type="AlphaFoldDB" id="A0ABD3M3M9"/>